<evidence type="ECO:0000256" key="4">
    <source>
        <dbReference type="ARBA" id="ARBA00022692"/>
    </source>
</evidence>
<dbReference type="NCBIfam" id="NF006548">
    <property type="entry name" value="PRK09041.1"/>
    <property type="match status" value="1"/>
</dbReference>
<evidence type="ECO:0000256" key="8">
    <source>
        <dbReference type="SAM" id="MobiDB-lite"/>
    </source>
</evidence>
<keyword evidence="10" id="KW-0282">Flagellum</keyword>
<reference evidence="10 11" key="1">
    <citation type="submission" date="2016-06" db="EMBL/GenBank/DDBJ databases">
        <authorList>
            <person name="Kjaerup R.B."/>
            <person name="Dalgaard T.S."/>
            <person name="Juul-Madsen H.R."/>
        </authorList>
    </citation>
    <scope>NUCLEOTIDE SEQUENCE [LARGE SCALE GENOMIC DNA]</scope>
    <source>
        <strain evidence="10 11">GCSL-Mp3</strain>
    </source>
</reference>
<proteinExistence type="inferred from homology"/>
<dbReference type="AlphaFoldDB" id="A0A1B8H6K0"/>
<dbReference type="PROSITE" id="PS51123">
    <property type="entry name" value="OMPA_2"/>
    <property type="match status" value="1"/>
</dbReference>
<evidence type="ECO:0000313" key="11">
    <source>
        <dbReference type="Proteomes" id="UP000092247"/>
    </source>
</evidence>
<evidence type="ECO:0000256" key="5">
    <source>
        <dbReference type="ARBA" id="ARBA00022989"/>
    </source>
</evidence>
<comment type="subcellular location">
    <subcellularLocation>
        <location evidence="1">Cell membrane</location>
        <topology evidence="1">Single-pass membrane protein</topology>
    </subcellularLocation>
</comment>
<dbReference type="InterPro" id="IPR025713">
    <property type="entry name" value="MotB-like_N_dom"/>
</dbReference>
<dbReference type="InterPro" id="IPR006665">
    <property type="entry name" value="OmpA-like"/>
</dbReference>
<evidence type="ECO:0000256" key="7">
    <source>
        <dbReference type="PROSITE-ProRule" id="PRU00473"/>
    </source>
</evidence>
<dbReference type="SUPFAM" id="SSF103088">
    <property type="entry name" value="OmpA-like"/>
    <property type="match status" value="1"/>
</dbReference>
<dbReference type="Pfam" id="PF13677">
    <property type="entry name" value="MotB_plug"/>
    <property type="match status" value="1"/>
</dbReference>
<dbReference type="InterPro" id="IPR036737">
    <property type="entry name" value="OmpA-like_sf"/>
</dbReference>
<accession>A0A1B8H6K0</accession>
<evidence type="ECO:0000256" key="6">
    <source>
        <dbReference type="ARBA" id="ARBA00023136"/>
    </source>
</evidence>
<dbReference type="STRING" id="368603.AYY16_02225"/>
<dbReference type="PANTHER" id="PTHR30329">
    <property type="entry name" value="STATOR ELEMENT OF FLAGELLAR MOTOR COMPLEX"/>
    <property type="match status" value="1"/>
</dbReference>
<keyword evidence="6 7" id="KW-0472">Membrane</keyword>
<dbReference type="Pfam" id="PF00691">
    <property type="entry name" value="OmpA"/>
    <property type="match status" value="1"/>
</dbReference>
<feature type="compositionally biased region" description="Low complexity" evidence="8">
    <location>
        <begin position="331"/>
        <end position="343"/>
    </location>
</feature>
<dbReference type="EMBL" id="LZEX01000034">
    <property type="protein sequence ID" value="OBU04697.1"/>
    <property type="molecule type" value="Genomic_DNA"/>
</dbReference>
<dbReference type="Gene3D" id="3.30.1330.60">
    <property type="entry name" value="OmpA-like domain"/>
    <property type="match status" value="1"/>
</dbReference>
<keyword evidence="3" id="KW-1003">Cell membrane</keyword>
<feature type="domain" description="OmpA-like" evidence="9">
    <location>
        <begin position="148"/>
        <end position="267"/>
    </location>
</feature>
<name>A0A1B8H6K0_9GAMM</name>
<evidence type="ECO:0000256" key="2">
    <source>
        <dbReference type="ARBA" id="ARBA00008914"/>
    </source>
</evidence>
<evidence type="ECO:0000256" key="3">
    <source>
        <dbReference type="ARBA" id="ARBA00022475"/>
    </source>
</evidence>
<keyword evidence="10" id="KW-0969">Cilium</keyword>
<comment type="caution">
    <text evidence="10">The sequence shown here is derived from an EMBL/GenBank/DDBJ whole genome shotgun (WGS) entry which is preliminary data.</text>
</comment>
<keyword evidence="10" id="KW-0966">Cell projection</keyword>
<feature type="region of interest" description="Disordered" evidence="8">
    <location>
        <begin position="1"/>
        <end position="23"/>
    </location>
</feature>
<dbReference type="InterPro" id="IPR050330">
    <property type="entry name" value="Bact_OuterMem_StrucFunc"/>
</dbReference>
<sequence>MKPGTTQIIRVKKRGGHSHGGGHGGSWKIAYADFMTAMMAFFLVMWLISISSPQELTQIAEYFRTPLRTAINPGSKTGDATNPIPGGGKDIIYQEGDVMPDPNGMTDDQDAEGNFEKLQQDLEQAILDDPRLNELKPHLLIDMIDDGLRIQIVDSANRPMFMVGSTHVEPYMRDILRAIAPILNNVPNRISISGHTDDLPYANGANYSNWELSAERANASRRELVRGGMNEHKILRVVGMASSVHLDKKDGLAPINRRISIIVLNEAERASILHEYEGAVPINSIQELNALEMPPSMIPAIPAQKNPDEISVIPPEPEKQPVIPAEPGVTPPQDAAPAADIQQ</sequence>
<keyword evidence="4" id="KW-0812">Transmembrane</keyword>
<dbReference type="GO" id="GO:0005886">
    <property type="term" value="C:plasma membrane"/>
    <property type="evidence" value="ECO:0007669"/>
    <property type="project" value="UniProtKB-SubCell"/>
</dbReference>
<dbReference type="RefSeq" id="WP_067424544.1">
    <property type="nucleotide sequence ID" value="NZ_LZEX01000034.1"/>
</dbReference>
<protein>
    <submittedName>
        <fullName evidence="10">Flagellar motor protein MotB</fullName>
    </submittedName>
</protein>
<evidence type="ECO:0000256" key="1">
    <source>
        <dbReference type="ARBA" id="ARBA00004162"/>
    </source>
</evidence>
<keyword evidence="5" id="KW-1133">Transmembrane helix</keyword>
<evidence type="ECO:0000259" key="9">
    <source>
        <dbReference type="PROSITE" id="PS51123"/>
    </source>
</evidence>
<dbReference type="Proteomes" id="UP000092247">
    <property type="component" value="Unassembled WGS sequence"/>
</dbReference>
<dbReference type="PANTHER" id="PTHR30329:SF18">
    <property type="entry name" value="MOTILITY PROTEIN B"/>
    <property type="match status" value="1"/>
</dbReference>
<gene>
    <name evidence="10" type="primary">motB</name>
    <name evidence="10" type="ORF">AYY17_07235</name>
</gene>
<evidence type="ECO:0000313" key="10">
    <source>
        <dbReference type="EMBL" id="OBU04697.1"/>
    </source>
</evidence>
<comment type="similarity">
    <text evidence="2">Belongs to the MotB family.</text>
</comment>
<organism evidence="10 11">
    <name type="scientific">Morganella psychrotolerans</name>
    <dbReference type="NCBI Taxonomy" id="368603"/>
    <lineage>
        <taxon>Bacteria</taxon>
        <taxon>Pseudomonadati</taxon>
        <taxon>Pseudomonadota</taxon>
        <taxon>Gammaproteobacteria</taxon>
        <taxon>Enterobacterales</taxon>
        <taxon>Morganellaceae</taxon>
        <taxon>Morganella</taxon>
    </lineage>
</organism>
<feature type="region of interest" description="Disordered" evidence="8">
    <location>
        <begin position="303"/>
        <end position="343"/>
    </location>
</feature>
<dbReference type="CDD" id="cd07185">
    <property type="entry name" value="OmpA_C-like"/>
    <property type="match status" value="1"/>
</dbReference>